<name>A0ABS3RIG0_9ACTN</name>
<gene>
    <name evidence="1" type="ORF">J4557_48650</name>
</gene>
<sequence>MGFNHSVIAVENLPVDEVASRLGRRAGGRTTDHDTATSSRTPGWCVSPPIDGWTFIVDQKRTLHNDEDGLRSLSTGTRLLTFEVMETSMGFSAACWTDGGMTWKAAVEDEGGLLYTIGEPPPPFAELVEIESEGAKAADYLEFCLAPPPEEWEVFEFDPDTLPGRQASMLNVPVRTARAVSGGNEAPIIEVFAGITGYRYDTGGALDALHVLSENPAH</sequence>
<dbReference type="RefSeq" id="WP_208274725.1">
    <property type="nucleotide sequence ID" value="NZ_BAAAGM010000120.1"/>
</dbReference>
<organism evidence="1 2">
    <name type="scientific">Actinomadura nitritigenes</name>
    <dbReference type="NCBI Taxonomy" id="134602"/>
    <lineage>
        <taxon>Bacteria</taxon>
        <taxon>Bacillati</taxon>
        <taxon>Actinomycetota</taxon>
        <taxon>Actinomycetes</taxon>
        <taxon>Streptosporangiales</taxon>
        <taxon>Thermomonosporaceae</taxon>
        <taxon>Actinomadura</taxon>
    </lineage>
</organism>
<keyword evidence="2" id="KW-1185">Reference proteome</keyword>
<comment type="caution">
    <text evidence="1">The sequence shown here is derived from an EMBL/GenBank/DDBJ whole genome shotgun (WGS) entry which is preliminary data.</text>
</comment>
<protein>
    <submittedName>
        <fullName evidence="1">Uncharacterized protein</fullName>
    </submittedName>
</protein>
<evidence type="ECO:0000313" key="1">
    <source>
        <dbReference type="EMBL" id="MBO2445389.1"/>
    </source>
</evidence>
<reference evidence="1 2" key="1">
    <citation type="submission" date="2021-03" db="EMBL/GenBank/DDBJ databases">
        <authorList>
            <person name="Kanchanasin P."/>
            <person name="Saeng-In P."/>
            <person name="Phongsopitanun W."/>
            <person name="Yuki M."/>
            <person name="Kudo T."/>
            <person name="Ohkuma M."/>
            <person name="Tanasupawat S."/>
        </authorList>
    </citation>
    <scope>NUCLEOTIDE SEQUENCE [LARGE SCALE GENOMIC DNA]</scope>
    <source>
        <strain evidence="1 2">L46</strain>
    </source>
</reference>
<dbReference type="Proteomes" id="UP000666915">
    <property type="component" value="Unassembled WGS sequence"/>
</dbReference>
<dbReference type="EMBL" id="JAGEOK010000079">
    <property type="protein sequence ID" value="MBO2445389.1"/>
    <property type="molecule type" value="Genomic_DNA"/>
</dbReference>
<evidence type="ECO:0000313" key="2">
    <source>
        <dbReference type="Proteomes" id="UP000666915"/>
    </source>
</evidence>
<proteinExistence type="predicted"/>
<accession>A0ABS3RIG0</accession>